<reference evidence="1 2" key="1">
    <citation type="submission" date="2016-05" db="EMBL/GenBank/DDBJ databases">
        <title>Paenibacillus sp. 1ZS3-15 nov., isolated from the rhizosphere soil.</title>
        <authorList>
            <person name="Zhang X.X."/>
            <person name="Zhang J."/>
        </authorList>
    </citation>
    <scope>NUCLEOTIDE SEQUENCE [LARGE SCALE GENOMIC DNA]</scope>
    <source>
        <strain evidence="1 2">1ZS3-15</strain>
    </source>
</reference>
<protein>
    <submittedName>
        <fullName evidence="1">Uncharacterized protein</fullName>
    </submittedName>
</protein>
<keyword evidence="2" id="KW-1185">Reference proteome</keyword>
<organism evidence="1 2">
    <name type="scientific">Paenibacillus oryzisoli</name>
    <dbReference type="NCBI Taxonomy" id="1850517"/>
    <lineage>
        <taxon>Bacteria</taxon>
        <taxon>Bacillati</taxon>
        <taxon>Bacillota</taxon>
        <taxon>Bacilli</taxon>
        <taxon>Bacillales</taxon>
        <taxon>Paenibacillaceae</taxon>
        <taxon>Paenibacillus</taxon>
    </lineage>
</organism>
<sequence length="63" mass="7529">MLANYFSKNTKKVNDVMKDYKLLSYKLTHRDSAITMKQILEKKAEDLRWKSRCRGYEDHTEAS</sequence>
<dbReference type="EMBL" id="LYPB01000094">
    <property type="protein sequence ID" value="OAS13416.1"/>
    <property type="molecule type" value="Genomic_DNA"/>
</dbReference>
<dbReference type="Proteomes" id="UP000078454">
    <property type="component" value="Unassembled WGS sequence"/>
</dbReference>
<name>A0A197ZX79_9BACL</name>
<comment type="caution">
    <text evidence="1">The sequence shown here is derived from an EMBL/GenBank/DDBJ whole genome shotgun (WGS) entry which is preliminary data.</text>
</comment>
<gene>
    <name evidence="1" type="ORF">A8708_16340</name>
</gene>
<evidence type="ECO:0000313" key="2">
    <source>
        <dbReference type="Proteomes" id="UP000078454"/>
    </source>
</evidence>
<proteinExistence type="predicted"/>
<evidence type="ECO:0000313" key="1">
    <source>
        <dbReference type="EMBL" id="OAS13416.1"/>
    </source>
</evidence>
<dbReference type="AlphaFoldDB" id="A0A197ZX79"/>
<dbReference type="STRING" id="1850517.A8708_16340"/>
<accession>A0A197ZX79</accession>